<name>A0ABT7BC59_9CYAN</name>
<accession>A0ABT7BC59</accession>
<proteinExistence type="predicted"/>
<dbReference type="EMBL" id="JAQOSO010000112">
    <property type="protein sequence ID" value="MDJ1176747.1"/>
    <property type="molecule type" value="Genomic_DNA"/>
</dbReference>
<gene>
    <name evidence="3" type="ORF">PMG25_21895</name>
</gene>
<feature type="domain" description="AMIN" evidence="2">
    <location>
        <begin position="30"/>
        <end position="104"/>
    </location>
</feature>
<evidence type="ECO:0000256" key="1">
    <source>
        <dbReference type="SAM" id="MobiDB-lite"/>
    </source>
</evidence>
<keyword evidence="4" id="KW-1185">Reference proteome</keyword>
<reference evidence="3 4" key="1">
    <citation type="submission" date="2023-01" db="EMBL/GenBank/DDBJ databases">
        <title>Novel diversity within Roseofilum (Cyanobacteria; Desertifilaceae) from marine benthic mats with descriptions of four novel species.</title>
        <authorList>
            <person name="Wang Y."/>
            <person name="Berthold D.E."/>
            <person name="Hu J."/>
            <person name="Lefler F.W."/>
            <person name="Laughinghouse H.D. IV."/>
        </authorList>
    </citation>
    <scope>NUCLEOTIDE SEQUENCE [LARGE SCALE GENOMIC DNA]</scope>
    <source>
        <strain evidence="3 4">BLCC-M114</strain>
    </source>
</reference>
<dbReference type="Proteomes" id="UP001235849">
    <property type="component" value="Unassembled WGS sequence"/>
</dbReference>
<feature type="compositionally biased region" description="Low complexity" evidence="1">
    <location>
        <begin position="169"/>
        <end position="179"/>
    </location>
</feature>
<dbReference type="RefSeq" id="WP_283769019.1">
    <property type="nucleotide sequence ID" value="NZ_JAQOSO010000112.1"/>
</dbReference>
<sequence>MKMTVNGLGWLGAIALSFLACPSLAGELRQWQYDPLKTELELTLAGEISPRYFVFENPLRVIIELPNTEIQVPIEKNSYSGAVQQISLERSNANQTQLILYLSPGVRLAPESVAIESYPTSAGLYKMAIRPLMTQDPSTSVLNLPPGRFEPPANQPLVSVPDLFPRSQPPATQTEEPTPGASAASLVTQPASVETTPDLVGMRRRSPSPTPAPTSDLPPIGSTVIPVIEFGQDFPSSNSRRRIAENTNSVLPGGIRLKLRYPGQESLYLSSSMPLQEVLIVHEAITDRQGSLLIPVGTPVIGQFQTQGQQSRFQATALVLGSEGAFPIQGQSDRLTSPIVEPGQVIEVRLGR</sequence>
<evidence type="ECO:0000313" key="3">
    <source>
        <dbReference type="EMBL" id="MDJ1176747.1"/>
    </source>
</evidence>
<dbReference type="InterPro" id="IPR021731">
    <property type="entry name" value="AMIN_dom"/>
</dbReference>
<organism evidence="3 4">
    <name type="scientific">Roseofilum capinflatum BLCC-M114</name>
    <dbReference type="NCBI Taxonomy" id="3022440"/>
    <lineage>
        <taxon>Bacteria</taxon>
        <taxon>Bacillati</taxon>
        <taxon>Cyanobacteriota</taxon>
        <taxon>Cyanophyceae</taxon>
        <taxon>Desertifilales</taxon>
        <taxon>Desertifilaceae</taxon>
        <taxon>Roseofilum</taxon>
        <taxon>Roseofilum capinflatum</taxon>
    </lineage>
</organism>
<dbReference type="Pfam" id="PF11741">
    <property type="entry name" value="AMIN"/>
    <property type="match status" value="1"/>
</dbReference>
<feature type="compositionally biased region" description="Polar residues" evidence="1">
    <location>
        <begin position="185"/>
        <end position="195"/>
    </location>
</feature>
<dbReference type="Gene3D" id="2.60.40.3500">
    <property type="match status" value="1"/>
</dbReference>
<evidence type="ECO:0000259" key="2">
    <source>
        <dbReference type="Pfam" id="PF11741"/>
    </source>
</evidence>
<evidence type="ECO:0000313" key="4">
    <source>
        <dbReference type="Proteomes" id="UP001235849"/>
    </source>
</evidence>
<comment type="caution">
    <text evidence="3">The sequence shown here is derived from an EMBL/GenBank/DDBJ whole genome shotgun (WGS) entry which is preliminary data.</text>
</comment>
<dbReference type="PROSITE" id="PS51257">
    <property type="entry name" value="PROKAR_LIPOPROTEIN"/>
    <property type="match status" value="1"/>
</dbReference>
<feature type="region of interest" description="Disordered" evidence="1">
    <location>
        <begin position="139"/>
        <end position="220"/>
    </location>
</feature>
<protein>
    <submittedName>
        <fullName evidence="3">AMIN domain-containing protein</fullName>
    </submittedName>
</protein>